<dbReference type="InterPro" id="IPR054767">
    <property type="entry name" value="Cas10-Cmr2_palm2"/>
</dbReference>
<sequence>MRYTAINIGPIIGTITMARKPRELWSASYLFSFLMECLIKELKVKEKTILSPASLDKVQKVGLYPDRVFVEDTEDDELEDILSNALKEFTQVTGIGRDYVNIMYVSVESKTGVDVIKDLNRYLDCTELVNRPVDDKSRMNVLNLIQEKNNSALFKRAFGNPNWNFPFLAEIATDKLSKTGEEDKKVLWMKYRDEEREKENNSENPEKIEDEFYQKIKVDFKEEYRSYYKYICVVQADGDNMGKIVSALSNKRVKDLSTALMQYGCKVSKMIEEYGGVPIYAGGDDLLFFAPVVSGKDDVENIFQLLSQIDECYQVGVDKEIEKIGRPKDEKGNLIHTTLSYGLSISYYKYPLYEALRSALDLLFGKAKNVVGKNAVAWCLRKHSGSGFTGVFTKDDSAGSIYQLFKLLMTFTVDDGLVSAISHKLRANEDLLNMLRDVNDENRIAAFYDKIMEEGNSGYIELTRRLLWTLMNDRTGDGQVETGDILSKMYGMLRIAKFINGEGDSDE</sequence>
<evidence type="ECO:0000256" key="2">
    <source>
        <dbReference type="ARBA" id="ARBA00023118"/>
    </source>
</evidence>
<dbReference type="InterPro" id="IPR043128">
    <property type="entry name" value="Rev_trsase/Diguanyl_cyclase"/>
</dbReference>
<reference evidence="4 7" key="2">
    <citation type="submission" date="2020-08" db="EMBL/GenBank/DDBJ databases">
        <title>Genome public.</title>
        <authorList>
            <person name="Liu C."/>
            <person name="Sun Q."/>
        </authorList>
    </citation>
    <scope>NUCLEOTIDE SEQUENCE [LARGE SCALE GENOMIC DNA]</scope>
    <source>
        <strain evidence="4 7">426_9</strain>
    </source>
</reference>
<dbReference type="PROSITE" id="PS50887">
    <property type="entry name" value="GGDEF"/>
    <property type="match status" value="1"/>
</dbReference>
<dbReference type="EMBL" id="QREV01000041">
    <property type="protein sequence ID" value="RDU48334.1"/>
    <property type="molecule type" value="Genomic_DNA"/>
</dbReference>
<dbReference type="GO" id="GO:0051607">
    <property type="term" value="P:defense response to virus"/>
    <property type="evidence" value="ECO:0007669"/>
    <property type="project" value="UniProtKB-KW"/>
</dbReference>
<dbReference type="RefSeq" id="WP_115500424.1">
    <property type="nucleotide sequence ID" value="NZ_JACRTI010000041.1"/>
</dbReference>
<evidence type="ECO:0000313" key="4">
    <source>
        <dbReference type="EMBL" id="MBC8602929.1"/>
    </source>
</evidence>
<evidence type="ECO:0000256" key="1">
    <source>
        <dbReference type="ARBA" id="ARBA00022741"/>
    </source>
</evidence>
<dbReference type="Proteomes" id="UP000256321">
    <property type="component" value="Unassembled WGS sequence"/>
</dbReference>
<evidence type="ECO:0000313" key="5">
    <source>
        <dbReference type="EMBL" id="RDU48334.1"/>
    </source>
</evidence>
<dbReference type="Gene3D" id="3.30.70.270">
    <property type="match status" value="1"/>
</dbReference>
<dbReference type="InterPro" id="IPR013407">
    <property type="entry name" value="CRISPR-assoc_prot_Cmr2"/>
</dbReference>
<dbReference type="Proteomes" id="UP000629596">
    <property type="component" value="Unassembled WGS sequence"/>
</dbReference>
<keyword evidence="1" id="KW-0547">Nucleotide-binding</keyword>
<keyword evidence="2" id="KW-0051">Antiviral defense</keyword>
<organism evidence="5 6">
    <name type="scientific">Parabacteroides acidifaciens</name>
    <dbReference type="NCBI Taxonomy" id="2290935"/>
    <lineage>
        <taxon>Bacteria</taxon>
        <taxon>Pseudomonadati</taxon>
        <taxon>Bacteroidota</taxon>
        <taxon>Bacteroidia</taxon>
        <taxon>Bacteroidales</taxon>
        <taxon>Tannerellaceae</taxon>
        <taxon>Parabacteroides</taxon>
    </lineage>
</organism>
<keyword evidence="7" id="KW-1185">Reference proteome</keyword>
<accession>A0A3D8HBJ5</accession>
<evidence type="ECO:0000313" key="6">
    <source>
        <dbReference type="Proteomes" id="UP000256321"/>
    </source>
</evidence>
<proteinExistence type="predicted"/>
<feature type="domain" description="GGDEF" evidence="3">
    <location>
        <begin position="229"/>
        <end position="381"/>
    </location>
</feature>
<evidence type="ECO:0000313" key="7">
    <source>
        <dbReference type="Proteomes" id="UP000629596"/>
    </source>
</evidence>
<dbReference type="EMBL" id="JACRTI010000041">
    <property type="protein sequence ID" value="MBC8602929.1"/>
    <property type="molecule type" value="Genomic_DNA"/>
</dbReference>
<dbReference type="AlphaFoldDB" id="A0A3D8HBJ5"/>
<evidence type="ECO:0000259" key="3">
    <source>
        <dbReference type="PROSITE" id="PS50887"/>
    </source>
</evidence>
<dbReference type="NCBIfam" id="TIGR02577">
    <property type="entry name" value="cas_TM1794_Cmr2"/>
    <property type="match status" value="1"/>
</dbReference>
<protein>
    <submittedName>
        <fullName evidence="5">Type III-B CRISPR-associated protein Cas10/Cmr2</fullName>
    </submittedName>
</protein>
<dbReference type="InterPro" id="IPR000160">
    <property type="entry name" value="GGDEF_dom"/>
</dbReference>
<dbReference type="Pfam" id="PF12469">
    <property type="entry name" value="Cmr2_N"/>
    <property type="match status" value="1"/>
</dbReference>
<reference evidence="5 6" key="1">
    <citation type="submission" date="2018-07" db="EMBL/GenBank/DDBJ databases">
        <title>Parabacteroides acidifaciens nov. sp., isolated from human feces.</title>
        <authorList>
            <person name="Wang Y.J."/>
        </authorList>
    </citation>
    <scope>NUCLEOTIDE SEQUENCE [LARGE SCALE GENOMIC DNA]</scope>
    <source>
        <strain evidence="5 6">426-9</strain>
    </source>
</reference>
<dbReference type="GO" id="GO:0000166">
    <property type="term" value="F:nucleotide binding"/>
    <property type="evidence" value="ECO:0007669"/>
    <property type="project" value="UniProtKB-KW"/>
</dbReference>
<name>A0A3D8HBJ5_9BACT</name>
<dbReference type="InterPro" id="IPR024615">
    <property type="entry name" value="CRISPR-assoc_Cmr2_N"/>
</dbReference>
<dbReference type="Pfam" id="PF22335">
    <property type="entry name" value="Cas10-Cmr2_palm2"/>
    <property type="match status" value="1"/>
</dbReference>
<gene>
    <name evidence="5" type="primary">cas10</name>
    <name evidence="5" type="ORF">DWU89_14900</name>
    <name evidence="4" type="ORF">H8784_14525</name>
</gene>
<comment type="caution">
    <text evidence="5">The sequence shown here is derived from an EMBL/GenBank/DDBJ whole genome shotgun (WGS) entry which is preliminary data.</text>
</comment>